<dbReference type="Gene3D" id="3.30.310.130">
    <property type="entry name" value="Ubiquitin-related"/>
    <property type="match status" value="1"/>
</dbReference>
<keyword evidence="2" id="KW-0597">Phosphoprotein</keyword>
<evidence type="ECO:0000256" key="2">
    <source>
        <dbReference type="ARBA" id="ARBA00022553"/>
    </source>
</evidence>
<keyword evidence="4" id="KW-0833">Ubl conjugation pathway</keyword>
<evidence type="ECO:0000256" key="6">
    <source>
        <dbReference type="SAM" id="MobiDB-lite"/>
    </source>
</evidence>
<evidence type="ECO:0000313" key="8">
    <source>
        <dbReference type="Ensembl" id="ENSSLDP00000019673.1"/>
    </source>
</evidence>
<keyword evidence="5" id="KW-0378">Hydrolase</keyword>
<evidence type="ECO:0000256" key="3">
    <source>
        <dbReference type="ARBA" id="ARBA00022670"/>
    </source>
</evidence>
<name>A0A3B4XUT1_SERLL</name>
<accession>A0A3B4XUT1</accession>
<dbReference type="InterPro" id="IPR051947">
    <property type="entry name" value="Sentrin-specific_protease"/>
</dbReference>
<dbReference type="Proteomes" id="UP000261360">
    <property type="component" value="Unplaced"/>
</dbReference>
<dbReference type="STRING" id="1841481.ENSSLDP00000019673"/>
<dbReference type="AlphaFoldDB" id="A0A3B4XUT1"/>
<dbReference type="GO" id="GO:0016926">
    <property type="term" value="P:protein desumoylation"/>
    <property type="evidence" value="ECO:0007669"/>
    <property type="project" value="TreeGrafter"/>
</dbReference>
<evidence type="ECO:0000313" key="9">
    <source>
        <dbReference type="Proteomes" id="UP000261360"/>
    </source>
</evidence>
<reference evidence="8" key="2">
    <citation type="submission" date="2025-09" db="UniProtKB">
        <authorList>
            <consortium name="Ensembl"/>
        </authorList>
    </citation>
    <scope>IDENTIFICATION</scope>
</reference>
<dbReference type="GO" id="GO:0005737">
    <property type="term" value="C:cytoplasm"/>
    <property type="evidence" value="ECO:0007669"/>
    <property type="project" value="TreeGrafter"/>
</dbReference>
<proteinExistence type="inferred from homology"/>
<dbReference type="Ensembl" id="ENSSLDT00000020333.1">
    <property type="protein sequence ID" value="ENSSLDP00000019673.1"/>
    <property type="gene ID" value="ENSSLDG00000015406.1"/>
</dbReference>
<dbReference type="Gene3D" id="1.10.418.20">
    <property type="match status" value="1"/>
</dbReference>
<dbReference type="PANTHER" id="PTHR46896:SF2">
    <property type="entry name" value="SENTRIN-SPECIFIC PROTEASE 7"/>
    <property type="match status" value="1"/>
</dbReference>
<dbReference type="InterPro" id="IPR003653">
    <property type="entry name" value="Peptidase_C48_C"/>
</dbReference>
<feature type="region of interest" description="Disordered" evidence="6">
    <location>
        <begin position="16"/>
        <end position="37"/>
    </location>
</feature>
<dbReference type="GeneTree" id="ENSGT00940000157308"/>
<dbReference type="PANTHER" id="PTHR46896">
    <property type="entry name" value="SENTRIN-SPECIFIC PROTEASE"/>
    <property type="match status" value="1"/>
</dbReference>
<dbReference type="GO" id="GO:0005634">
    <property type="term" value="C:nucleus"/>
    <property type="evidence" value="ECO:0007669"/>
    <property type="project" value="TreeGrafter"/>
</dbReference>
<feature type="compositionally biased region" description="Pro residues" evidence="6">
    <location>
        <begin position="19"/>
        <end position="35"/>
    </location>
</feature>
<dbReference type="GO" id="GO:0006508">
    <property type="term" value="P:proteolysis"/>
    <property type="evidence" value="ECO:0007669"/>
    <property type="project" value="UniProtKB-KW"/>
</dbReference>
<keyword evidence="9" id="KW-1185">Reference proteome</keyword>
<keyword evidence="3" id="KW-0645">Protease</keyword>
<feature type="domain" description="Ubiquitin-like protease family profile" evidence="7">
    <location>
        <begin position="59"/>
        <end position="283"/>
    </location>
</feature>
<evidence type="ECO:0000256" key="5">
    <source>
        <dbReference type="ARBA" id="ARBA00022801"/>
    </source>
</evidence>
<dbReference type="FunFam" id="1.10.418.20:FF:000001">
    <property type="entry name" value="sentrin-specific protease 6 isoform X1"/>
    <property type="match status" value="1"/>
</dbReference>
<dbReference type="PROSITE" id="PS50600">
    <property type="entry name" value="ULP_PROTEASE"/>
    <property type="match status" value="1"/>
</dbReference>
<sequence length="351" mass="39535">MLPCWPPSWTWRSTRRDAPPPLPPLPPPPPPPAGRPPLWTGPTGFCSFTYPAAPCRGRISVTKEDLACLDGGEFLNDVIIDFYLKSGFYLFHSETELIGGAVAERSHVFSSFFYKQLSRRRAAGEDDTPSVPHQRVKTWTRHVDIFTQDFLFVPVNQEAHWYLVVVCFPGLEKVQYEELQSRTGELLIGVSGVSGASGASGASGVSGASGAEPCILVMDSLKLSYHENVCRLLRDYLQVEWEVRRGTPRLFTSDNMRSSNCRVPQQDNSSDCGLYLLQYAESFLQNPVVHFALPVHLDHWFPRQRVRQKREEIRSLIMRMHESHPYEDSILSPKNNLSPEDGKLILIPAGL</sequence>
<dbReference type="Pfam" id="PF02902">
    <property type="entry name" value="Peptidase_C48"/>
    <property type="match status" value="1"/>
</dbReference>
<dbReference type="FunFam" id="1.10.418.20:FF:000004">
    <property type="entry name" value="sentrin-specific protease 7 isoform X1"/>
    <property type="match status" value="1"/>
</dbReference>
<dbReference type="GO" id="GO:0070139">
    <property type="term" value="F:SUMO-specific endopeptidase activity"/>
    <property type="evidence" value="ECO:0007669"/>
    <property type="project" value="TreeGrafter"/>
</dbReference>
<comment type="similarity">
    <text evidence="1">Belongs to the peptidase C48 family.</text>
</comment>
<protein>
    <recommendedName>
        <fullName evidence="7">Ubiquitin-like protease family profile domain-containing protein</fullName>
    </recommendedName>
</protein>
<reference evidence="8" key="1">
    <citation type="submission" date="2025-08" db="UniProtKB">
        <authorList>
            <consortium name="Ensembl"/>
        </authorList>
    </citation>
    <scope>IDENTIFICATION</scope>
</reference>
<organism evidence="8 9">
    <name type="scientific">Seriola lalandi dorsalis</name>
    <dbReference type="NCBI Taxonomy" id="1841481"/>
    <lineage>
        <taxon>Eukaryota</taxon>
        <taxon>Metazoa</taxon>
        <taxon>Chordata</taxon>
        <taxon>Craniata</taxon>
        <taxon>Vertebrata</taxon>
        <taxon>Euteleostomi</taxon>
        <taxon>Actinopterygii</taxon>
        <taxon>Neopterygii</taxon>
        <taxon>Teleostei</taxon>
        <taxon>Neoteleostei</taxon>
        <taxon>Acanthomorphata</taxon>
        <taxon>Carangaria</taxon>
        <taxon>Carangiformes</taxon>
        <taxon>Carangidae</taxon>
        <taxon>Seriola</taxon>
    </lineage>
</organism>
<evidence type="ECO:0000256" key="1">
    <source>
        <dbReference type="ARBA" id="ARBA00005234"/>
    </source>
</evidence>
<dbReference type="InterPro" id="IPR038765">
    <property type="entry name" value="Papain-like_cys_pep_sf"/>
</dbReference>
<evidence type="ECO:0000259" key="7">
    <source>
        <dbReference type="PROSITE" id="PS50600"/>
    </source>
</evidence>
<evidence type="ECO:0000256" key="4">
    <source>
        <dbReference type="ARBA" id="ARBA00022786"/>
    </source>
</evidence>
<dbReference type="SUPFAM" id="SSF54001">
    <property type="entry name" value="Cysteine proteinases"/>
    <property type="match status" value="1"/>
</dbReference>